<protein>
    <submittedName>
        <fullName evidence="2">Universal stress protein</fullName>
    </submittedName>
</protein>
<dbReference type="OrthoDB" id="881843at2"/>
<dbReference type="Gene3D" id="3.40.50.12370">
    <property type="match status" value="1"/>
</dbReference>
<evidence type="ECO:0000313" key="3">
    <source>
        <dbReference type="Proteomes" id="UP000305517"/>
    </source>
</evidence>
<dbReference type="Proteomes" id="UP000305517">
    <property type="component" value="Unassembled WGS sequence"/>
</dbReference>
<name>A0A5R8WWP8_9BACT</name>
<evidence type="ECO:0000313" key="2">
    <source>
        <dbReference type="EMBL" id="TLM96575.1"/>
    </source>
</evidence>
<keyword evidence="3" id="KW-1185">Reference proteome</keyword>
<comment type="caution">
    <text evidence="2">The sequence shown here is derived from an EMBL/GenBank/DDBJ whole genome shotgun (WGS) entry which is preliminary data.</text>
</comment>
<feature type="domain" description="UspA" evidence="1">
    <location>
        <begin position="188"/>
        <end position="237"/>
    </location>
</feature>
<organism evidence="2 3">
    <name type="scientific">Hymenobacter jeollabukensis</name>
    <dbReference type="NCBI Taxonomy" id="2025313"/>
    <lineage>
        <taxon>Bacteria</taxon>
        <taxon>Pseudomonadati</taxon>
        <taxon>Bacteroidota</taxon>
        <taxon>Cytophagia</taxon>
        <taxon>Cytophagales</taxon>
        <taxon>Hymenobacteraceae</taxon>
        <taxon>Hymenobacter</taxon>
    </lineage>
</organism>
<dbReference type="AlphaFoldDB" id="A0A5R8WWP8"/>
<dbReference type="EMBL" id="VAJM01000001">
    <property type="protein sequence ID" value="TLM96575.1"/>
    <property type="molecule type" value="Genomic_DNA"/>
</dbReference>
<accession>A0A5R8WWP8</accession>
<sequence>MLLHVYQPPIVPAESSLAVGNVMYYDRQQITEALEGIAADMLVPTVVEVVDGTFGDALAAAVARYQPLLLVLGLTSTERYFDALLANRALPLLRHSPYPALLVPETAALLPPRRVVVGIDGEPFAVPTAAAGILRELLSTWQAAPTLAYTTTPESSLSRNEVLRSVQRSGLLPGEAEIDFCQPLAPTPEDGLLSSATARGANLLVLLARRRSFLGQLFHRSVTARVLRRATLPVLLLPVAEPVTVATPPAEAPATTATA</sequence>
<reference evidence="2 3" key="1">
    <citation type="submission" date="2019-05" db="EMBL/GenBank/DDBJ databases">
        <title>Hymenobacter edaphi sp. nov., isolated from abandoned arsenic-contaminated farmland soil.</title>
        <authorList>
            <person name="Nie L."/>
        </authorList>
    </citation>
    <scope>NUCLEOTIDE SEQUENCE [LARGE SCALE GENOMIC DNA]</scope>
    <source>
        <strain evidence="2 3">1-3-3-8</strain>
    </source>
</reference>
<evidence type="ECO:0000259" key="1">
    <source>
        <dbReference type="Pfam" id="PF00582"/>
    </source>
</evidence>
<gene>
    <name evidence="2" type="ORF">FDY95_00855</name>
</gene>
<proteinExistence type="predicted"/>
<dbReference type="CDD" id="cd00293">
    <property type="entry name" value="USP-like"/>
    <property type="match status" value="1"/>
</dbReference>
<dbReference type="InterPro" id="IPR006016">
    <property type="entry name" value="UspA"/>
</dbReference>
<dbReference type="SUPFAM" id="SSF52402">
    <property type="entry name" value="Adenine nucleotide alpha hydrolases-like"/>
    <property type="match status" value="2"/>
</dbReference>
<dbReference type="Pfam" id="PF00582">
    <property type="entry name" value="Usp"/>
    <property type="match status" value="1"/>
</dbReference>